<dbReference type="STRING" id="446469.Sked_04430"/>
<dbReference type="InterPro" id="IPR013805">
    <property type="entry name" value="GrpE_CC"/>
</dbReference>
<dbReference type="PANTHER" id="PTHR21237:SF23">
    <property type="entry name" value="GRPE PROTEIN HOMOLOG, MITOCHONDRIAL"/>
    <property type="match status" value="1"/>
</dbReference>
<evidence type="ECO:0000256" key="6">
    <source>
        <dbReference type="ARBA" id="ARBA00023186"/>
    </source>
</evidence>
<dbReference type="PRINTS" id="PR00773">
    <property type="entry name" value="GRPEPROTEIN"/>
</dbReference>
<dbReference type="GO" id="GO:0042803">
    <property type="term" value="F:protein homodimerization activity"/>
    <property type="evidence" value="ECO:0007669"/>
    <property type="project" value="InterPro"/>
</dbReference>
<proteinExistence type="inferred from homology"/>
<name>D1BKD1_SANKS</name>
<accession>D1BKD1</accession>
<keyword evidence="16" id="KW-1185">Reference proteome</keyword>
<evidence type="ECO:0000256" key="1">
    <source>
        <dbReference type="ARBA" id="ARBA00004496"/>
    </source>
</evidence>
<dbReference type="HAMAP" id="MF_01151">
    <property type="entry name" value="GrpE"/>
    <property type="match status" value="1"/>
</dbReference>
<comment type="subunit">
    <text evidence="3 10">Homodimer.</text>
</comment>
<comment type="function">
    <text evidence="7 10 11">Participates actively in the response to hyperosmotic and heat shock by preventing the aggregation of stress-denatured proteins, in association with DnaK and GrpE. It is the nucleotide exchange factor for DnaK and may function as a thermosensor. Unfolded proteins bind initially to DnaJ; upon interaction with the DnaJ-bound protein, DnaK hydrolyzes its bound ATP, resulting in the formation of a stable complex. GrpE releases ADP from DnaK; ATP binding to DnaK triggers the release of the substrate protein, thus completing the reaction cycle. Several rounds of ATP-dependent interactions between DnaJ, DnaK and GrpE are required for fully efficient folding.</text>
</comment>
<evidence type="ECO:0000313" key="16">
    <source>
        <dbReference type="Proteomes" id="UP000000322"/>
    </source>
</evidence>
<dbReference type="PROSITE" id="PS01071">
    <property type="entry name" value="GRPE"/>
    <property type="match status" value="1"/>
</dbReference>
<dbReference type="Pfam" id="PF01025">
    <property type="entry name" value="GrpE"/>
    <property type="match status" value="1"/>
</dbReference>
<feature type="region of interest" description="Disordered" evidence="14">
    <location>
        <begin position="1"/>
        <end position="33"/>
    </location>
</feature>
<keyword evidence="6 10" id="KW-0143">Chaperone</keyword>
<evidence type="ECO:0000256" key="11">
    <source>
        <dbReference type="RuleBase" id="RU000639"/>
    </source>
</evidence>
<dbReference type="GO" id="GO:0005737">
    <property type="term" value="C:cytoplasm"/>
    <property type="evidence" value="ECO:0007669"/>
    <property type="project" value="UniProtKB-SubCell"/>
</dbReference>
<evidence type="ECO:0000256" key="10">
    <source>
        <dbReference type="HAMAP-Rule" id="MF_01151"/>
    </source>
</evidence>
<dbReference type="PANTHER" id="PTHR21237">
    <property type="entry name" value="GRPE PROTEIN"/>
    <property type="match status" value="1"/>
</dbReference>
<dbReference type="Gene3D" id="3.90.20.20">
    <property type="match status" value="1"/>
</dbReference>
<protein>
    <recommendedName>
        <fullName evidence="8 10">Protein GrpE</fullName>
    </recommendedName>
    <alternativeName>
        <fullName evidence="9 10">HSP-70 cofactor</fullName>
    </alternativeName>
</protein>
<keyword evidence="13" id="KW-0175">Coiled coil</keyword>
<gene>
    <name evidence="10" type="primary">grpE</name>
    <name evidence="15" type="ordered locus">Sked_04430</name>
</gene>
<sequence>MTSNEGTGAENTPEGNDPLEGLDFEPSAEAFDVDAAPAAPAAELTELEKAQAESADRLSDLQRLNAEYVNFSKRAKREQEAARARGIEELLVGLLPVLDDVSRARQAGDLTGPFESIADKLTATLTRFGVEQYGEAGEEFDPAVHEALMHQTSPDAQTTTVQHVVEVGYRIGDRVVRAARVAVVGPEA</sequence>
<evidence type="ECO:0000256" key="8">
    <source>
        <dbReference type="ARBA" id="ARBA00072274"/>
    </source>
</evidence>
<comment type="subcellular location">
    <subcellularLocation>
        <location evidence="1 10">Cytoplasm</location>
    </subcellularLocation>
</comment>
<dbReference type="GO" id="GO:0051087">
    <property type="term" value="F:protein-folding chaperone binding"/>
    <property type="evidence" value="ECO:0007669"/>
    <property type="project" value="InterPro"/>
</dbReference>
<evidence type="ECO:0000256" key="7">
    <source>
        <dbReference type="ARBA" id="ARBA00053401"/>
    </source>
</evidence>
<evidence type="ECO:0000313" key="15">
    <source>
        <dbReference type="EMBL" id="ACZ20408.1"/>
    </source>
</evidence>
<evidence type="ECO:0000256" key="4">
    <source>
        <dbReference type="ARBA" id="ARBA00022490"/>
    </source>
</evidence>
<evidence type="ECO:0000256" key="9">
    <source>
        <dbReference type="ARBA" id="ARBA00076414"/>
    </source>
</evidence>
<keyword evidence="4 10" id="KW-0963">Cytoplasm</keyword>
<dbReference type="SUPFAM" id="SSF51064">
    <property type="entry name" value="Head domain of nucleotide exchange factor GrpE"/>
    <property type="match status" value="1"/>
</dbReference>
<dbReference type="OrthoDB" id="5191115at2"/>
<feature type="compositionally biased region" description="Polar residues" evidence="14">
    <location>
        <begin position="1"/>
        <end position="14"/>
    </location>
</feature>
<dbReference type="Proteomes" id="UP000000322">
    <property type="component" value="Chromosome"/>
</dbReference>
<dbReference type="AlphaFoldDB" id="D1BKD1"/>
<reference evidence="15 16" key="1">
    <citation type="journal article" date="2009" name="Stand. Genomic Sci.">
        <title>Complete genome sequence of Sanguibacter keddieii type strain (ST-74).</title>
        <authorList>
            <person name="Ivanova N."/>
            <person name="Sikorski J."/>
            <person name="Sims D."/>
            <person name="Brettin T."/>
            <person name="Detter J.C."/>
            <person name="Han C."/>
            <person name="Lapidus A."/>
            <person name="Copeland A."/>
            <person name="Glavina Del Rio T."/>
            <person name="Nolan M."/>
            <person name="Chen F."/>
            <person name="Lucas S."/>
            <person name="Tice H."/>
            <person name="Cheng J.F."/>
            <person name="Bruce D."/>
            <person name="Goodwin L."/>
            <person name="Pitluck S."/>
            <person name="Pati A."/>
            <person name="Mavromatis K."/>
            <person name="Chen A."/>
            <person name="Palaniappan K."/>
            <person name="D'haeseleer P."/>
            <person name="Chain P."/>
            <person name="Bristow J."/>
            <person name="Eisen J.A."/>
            <person name="Markowitz V."/>
            <person name="Hugenholtz P."/>
            <person name="Goker M."/>
            <person name="Pukall R."/>
            <person name="Klenk H.P."/>
            <person name="Kyrpides N.C."/>
        </authorList>
    </citation>
    <scope>NUCLEOTIDE SEQUENCE [LARGE SCALE GENOMIC DNA]</scope>
    <source>
        <strain evidence="16">ATCC 51767 / DSM 10542 / NCFB 3025 / ST-74</strain>
    </source>
</reference>
<keyword evidence="5 10" id="KW-0346">Stress response</keyword>
<dbReference type="EMBL" id="CP001819">
    <property type="protein sequence ID" value="ACZ20408.1"/>
    <property type="molecule type" value="Genomic_DNA"/>
</dbReference>
<dbReference type="KEGG" id="ske:Sked_04430"/>
<organism evidence="15 16">
    <name type="scientific">Sanguibacter keddieii (strain ATCC 51767 / DSM 10542 / NCFB 3025 / ST-74)</name>
    <dbReference type="NCBI Taxonomy" id="446469"/>
    <lineage>
        <taxon>Bacteria</taxon>
        <taxon>Bacillati</taxon>
        <taxon>Actinomycetota</taxon>
        <taxon>Actinomycetes</taxon>
        <taxon>Micrococcales</taxon>
        <taxon>Sanguibacteraceae</taxon>
        <taxon>Sanguibacter</taxon>
    </lineage>
</organism>
<dbReference type="CDD" id="cd00446">
    <property type="entry name" value="GrpE"/>
    <property type="match status" value="1"/>
</dbReference>
<dbReference type="InterPro" id="IPR000740">
    <property type="entry name" value="GrpE"/>
</dbReference>
<dbReference type="FunFam" id="2.30.22.10:FF:000001">
    <property type="entry name" value="Protein GrpE"/>
    <property type="match status" value="1"/>
</dbReference>
<evidence type="ECO:0000256" key="12">
    <source>
        <dbReference type="RuleBase" id="RU004478"/>
    </source>
</evidence>
<dbReference type="eggNOG" id="COG0576">
    <property type="taxonomic scope" value="Bacteria"/>
</dbReference>
<dbReference type="RefSeq" id="WP_012865477.1">
    <property type="nucleotide sequence ID" value="NC_013521.1"/>
</dbReference>
<evidence type="ECO:0000256" key="2">
    <source>
        <dbReference type="ARBA" id="ARBA00009054"/>
    </source>
</evidence>
<comment type="similarity">
    <text evidence="2 10 12">Belongs to the GrpE family.</text>
</comment>
<evidence type="ECO:0000256" key="5">
    <source>
        <dbReference type="ARBA" id="ARBA00023016"/>
    </source>
</evidence>
<evidence type="ECO:0000256" key="13">
    <source>
        <dbReference type="SAM" id="Coils"/>
    </source>
</evidence>
<dbReference type="Gene3D" id="2.30.22.10">
    <property type="entry name" value="Head domain of nucleotide exchange factor GrpE"/>
    <property type="match status" value="1"/>
</dbReference>
<dbReference type="HOGENOM" id="CLU_057217_4_0_11"/>
<dbReference type="GO" id="GO:0006457">
    <property type="term" value="P:protein folding"/>
    <property type="evidence" value="ECO:0007669"/>
    <property type="project" value="InterPro"/>
</dbReference>
<feature type="coiled-coil region" evidence="13">
    <location>
        <begin position="44"/>
        <end position="81"/>
    </location>
</feature>
<evidence type="ECO:0000256" key="14">
    <source>
        <dbReference type="SAM" id="MobiDB-lite"/>
    </source>
</evidence>
<dbReference type="GO" id="GO:0000774">
    <property type="term" value="F:adenyl-nucleotide exchange factor activity"/>
    <property type="evidence" value="ECO:0007669"/>
    <property type="project" value="InterPro"/>
</dbReference>
<evidence type="ECO:0000256" key="3">
    <source>
        <dbReference type="ARBA" id="ARBA00011738"/>
    </source>
</evidence>
<dbReference type="InterPro" id="IPR009012">
    <property type="entry name" value="GrpE_head"/>
</dbReference>
<dbReference type="SUPFAM" id="SSF58014">
    <property type="entry name" value="Coiled-coil domain of nucleotide exchange factor GrpE"/>
    <property type="match status" value="1"/>
</dbReference>
<dbReference type="GO" id="GO:0051082">
    <property type="term" value="F:unfolded protein binding"/>
    <property type="evidence" value="ECO:0007669"/>
    <property type="project" value="TreeGrafter"/>
</dbReference>